<dbReference type="Pfam" id="PF03143">
    <property type="entry name" value="GTP_EFTU_D3"/>
    <property type="match status" value="1"/>
</dbReference>
<dbReference type="Gene3D" id="2.40.30.10">
    <property type="entry name" value="Translation factors"/>
    <property type="match status" value="2"/>
</dbReference>
<dbReference type="InterPro" id="IPR050055">
    <property type="entry name" value="EF-Tu_GTPase"/>
</dbReference>
<evidence type="ECO:0000256" key="11">
    <source>
        <dbReference type="ARBA" id="ARBA00063778"/>
    </source>
</evidence>
<evidence type="ECO:0000256" key="7">
    <source>
        <dbReference type="ARBA" id="ARBA00022917"/>
    </source>
</evidence>
<keyword evidence="3 13" id="KW-0547">Nucleotide-binding</keyword>
<dbReference type="Proteomes" id="UP000249700">
    <property type="component" value="Unassembled WGS sequence"/>
</dbReference>
<dbReference type="EC" id="3.6.5.3" evidence="13"/>
<evidence type="ECO:0000256" key="8">
    <source>
        <dbReference type="ARBA" id="ARBA00023134"/>
    </source>
</evidence>
<dbReference type="PROSITE" id="PS00301">
    <property type="entry name" value="G_TR_1"/>
    <property type="match status" value="1"/>
</dbReference>
<keyword evidence="2 13" id="KW-0479">Metal-binding</keyword>
<dbReference type="PANTHER" id="PTHR43721:SF22">
    <property type="entry name" value="ELONGATION FACTOR TU, MITOCHONDRIAL"/>
    <property type="match status" value="1"/>
</dbReference>
<name>A0A328XG31_9GAMM</name>
<dbReference type="InterPro" id="IPR000795">
    <property type="entry name" value="T_Tr_GTP-bd_dom"/>
</dbReference>
<feature type="binding site" evidence="13">
    <location>
        <begin position="136"/>
        <end position="139"/>
    </location>
    <ligand>
        <name>GTP</name>
        <dbReference type="ChEBI" id="CHEBI:37565"/>
    </ligand>
</feature>
<dbReference type="GO" id="GO:0005525">
    <property type="term" value="F:GTP binding"/>
    <property type="evidence" value="ECO:0007669"/>
    <property type="project" value="UniProtKB-UniRule"/>
</dbReference>
<dbReference type="PRINTS" id="PR00315">
    <property type="entry name" value="ELONGATNFCT"/>
</dbReference>
<dbReference type="PANTHER" id="PTHR43721">
    <property type="entry name" value="ELONGATION FACTOR TU-RELATED"/>
    <property type="match status" value="1"/>
</dbReference>
<protein>
    <recommendedName>
        <fullName evidence="9 13">Elongation factor Tu</fullName>
        <shortName evidence="13">EF-Tu</shortName>
        <ecNumber evidence="13">3.6.5.3</ecNumber>
    </recommendedName>
</protein>
<dbReference type="InterPro" id="IPR033720">
    <property type="entry name" value="EFTU_2"/>
</dbReference>
<evidence type="ECO:0000256" key="2">
    <source>
        <dbReference type="ARBA" id="ARBA00022723"/>
    </source>
</evidence>
<dbReference type="NCBIfam" id="TIGR00485">
    <property type="entry name" value="EF-Tu"/>
    <property type="match status" value="1"/>
</dbReference>
<evidence type="ECO:0000256" key="12">
    <source>
        <dbReference type="ARBA" id="ARBA00064283"/>
    </source>
</evidence>
<dbReference type="NCBIfam" id="TIGR00231">
    <property type="entry name" value="small_GTP"/>
    <property type="match status" value="1"/>
</dbReference>
<evidence type="ECO:0000256" key="9">
    <source>
        <dbReference type="ARBA" id="ARBA00029554"/>
    </source>
</evidence>
<evidence type="ECO:0000256" key="13">
    <source>
        <dbReference type="HAMAP-Rule" id="MF_00118"/>
    </source>
</evidence>
<comment type="caution">
    <text evidence="15">The sequence shown here is derived from an EMBL/GenBank/DDBJ whole genome shotgun (WGS) entry which is preliminary data.</text>
</comment>
<accession>A0A328XG31</accession>
<dbReference type="GO" id="GO:0003924">
    <property type="term" value="F:GTPase activity"/>
    <property type="evidence" value="ECO:0007669"/>
    <property type="project" value="UniProtKB-UniRule"/>
</dbReference>
<dbReference type="SUPFAM" id="SSF50447">
    <property type="entry name" value="Translation proteins"/>
    <property type="match status" value="1"/>
</dbReference>
<comment type="similarity">
    <text evidence="1 13">Belongs to the TRAFAC class translation factor GTPase superfamily. Classic translation factor GTPase family. EF-Tu/EF-1A subfamily.</text>
</comment>
<keyword evidence="5 13" id="KW-0378">Hydrolase</keyword>
<dbReference type="InterPro" id="IPR004160">
    <property type="entry name" value="Transl_elong_EFTu/EF1A_C"/>
</dbReference>
<dbReference type="Gene3D" id="3.40.50.300">
    <property type="entry name" value="P-loop containing nucleotide triphosphate hydrolases"/>
    <property type="match status" value="1"/>
</dbReference>
<dbReference type="CDD" id="cd03697">
    <property type="entry name" value="EFTU_II"/>
    <property type="match status" value="1"/>
</dbReference>
<dbReference type="Pfam" id="PF00009">
    <property type="entry name" value="GTP_EFTU"/>
    <property type="match status" value="1"/>
</dbReference>
<comment type="function">
    <text evidence="13">GTP hydrolase that promotes the GTP-dependent binding of aminoacyl-tRNA to the A-site of ribosomes during protein biosynthesis.</text>
</comment>
<dbReference type="GO" id="GO:0000287">
    <property type="term" value="F:magnesium ion binding"/>
    <property type="evidence" value="ECO:0007669"/>
    <property type="project" value="UniProtKB-UniRule"/>
</dbReference>
<comment type="subunit">
    <text evidence="11">Monomer. Heterotetramer composed of two EF-Ts.EF-Tu dimer complexes.</text>
</comment>
<dbReference type="HAMAP" id="MF_00118_B">
    <property type="entry name" value="EF_Tu_B"/>
    <property type="match status" value="1"/>
</dbReference>
<feature type="domain" description="Tr-type G" evidence="14">
    <location>
        <begin position="10"/>
        <end position="207"/>
    </location>
</feature>
<reference evidence="15 16" key="1">
    <citation type="submission" date="2018-06" db="EMBL/GenBank/DDBJ databases">
        <title>Comparative analysis of microorganisms from saline springs in Andes Mountain Range, Colombia.</title>
        <authorList>
            <person name="Rubin E."/>
        </authorList>
    </citation>
    <scope>NUCLEOTIDE SEQUENCE [LARGE SCALE GENOMIC DNA]</scope>
    <source>
        <strain evidence="15 16">USBA-857</strain>
    </source>
</reference>
<dbReference type="CDD" id="cd01884">
    <property type="entry name" value="EF_Tu"/>
    <property type="match status" value="1"/>
</dbReference>
<dbReference type="SUPFAM" id="SSF50465">
    <property type="entry name" value="EF-Tu/eEF-1alpha/eIF2-gamma C-terminal domain"/>
    <property type="match status" value="1"/>
</dbReference>
<dbReference type="InterPro" id="IPR027417">
    <property type="entry name" value="P-loop_NTPase"/>
</dbReference>
<dbReference type="InterPro" id="IPR041709">
    <property type="entry name" value="EF-Tu_GTP-bd"/>
</dbReference>
<evidence type="ECO:0000256" key="3">
    <source>
        <dbReference type="ARBA" id="ARBA00022741"/>
    </source>
</evidence>
<feature type="binding site" evidence="13">
    <location>
        <position position="26"/>
    </location>
    <ligand>
        <name>Mg(2+)</name>
        <dbReference type="ChEBI" id="CHEBI:18420"/>
    </ligand>
</feature>
<dbReference type="NCBIfam" id="NF000766">
    <property type="entry name" value="PRK00049.1"/>
    <property type="match status" value="1"/>
</dbReference>
<dbReference type="InterPro" id="IPR005225">
    <property type="entry name" value="Small_GTP-bd"/>
</dbReference>
<dbReference type="SUPFAM" id="SSF52540">
    <property type="entry name" value="P-loop containing nucleoside triphosphate hydrolases"/>
    <property type="match status" value="1"/>
</dbReference>
<keyword evidence="13" id="KW-0963">Cytoplasm</keyword>
<organism evidence="15 16">
    <name type="scientific">Onishia taeanensis</name>
    <dbReference type="NCBI Taxonomy" id="284577"/>
    <lineage>
        <taxon>Bacteria</taxon>
        <taxon>Pseudomonadati</taxon>
        <taxon>Pseudomonadota</taxon>
        <taxon>Gammaproteobacteria</taxon>
        <taxon>Oceanospirillales</taxon>
        <taxon>Halomonadaceae</taxon>
        <taxon>Onishia</taxon>
    </lineage>
</organism>
<sequence>MAKEKFERSKPHINVGTIGHVDHGKTTLTAALTRVSAEVFGGDARAFDSIDNAPEERERGITISTAHVEYQSEERHYAHVDCPGHADYVKNMITGAAQMDGAILVCSAADGPMPQTREHILLSRQVGVPFIVVFLNKADMVDDEELLELVEMEVRELLSEYDFPGDDTPIIIGSALMALEGKDDNGMGTTAVANLIKALDAYIPEPERAIDQPFLMPIEDVFSISGRGTVVTGRVERGVVKAGEEVEIVGLKDTVKTTVTGVEMFRKLLDEGRAGENVGALLRGTKRDDVERGQVLAKPGTITPHTVFEAEVYVLSKDEGGRHTPFFKGYRPQFYFRTTDVTGTCELPEGVEMVMPGDNVKMTVTLIAPIAMEDGLRFAVREGGRTVGAGVVAKIVQ</sequence>
<keyword evidence="6 13" id="KW-0460">Magnesium</keyword>
<evidence type="ECO:0000256" key="6">
    <source>
        <dbReference type="ARBA" id="ARBA00022842"/>
    </source>
</evidence>
<evidence type="ECO:0000313" key="15">
    <source>
        <dbReference type="EMBL" id="RAR58133.1"/>
    </source>
</evidence>
<dbReference type="InterPro" id="IPR031157">
    <property type="entry name" value="G_TR_CS"/>
</dbReference>
<proteinExistence type="inferred from homology"/>
<evidence type="ECO:0000256" key="1">
    <source>
        <dbReference type="ARBA" id="ARBA00007249"/>
    </source>
</evidence>
<keyword evidence="8 13" id="KW-0342">GTP-binding</keyword>
<dbReference type="InterPro" id="IPR009000">
    <property type="entry name" value="Transl_B-barrel_sf"/>
</dbReference>
<evidence type="ECO:0000256" key="10">
    <source>
        <dbReference type="ARBA" id="ARBA00058140"/>
    </source>
</evidence>
<dbReference type="NCBIfam" id="NF009372">
    <property type="entry name" value="PRK12735.1"/>
    <property type="match status" value="1"/>
</dbReference>
<dbReference type="InterPro" id="IPR009001">
    <property type="entry name" value="Transl_elong_EF1A/Init_IF2_C"/>
</dbReference>
<dbReference type="Pfam" id="PF03144">
    <property type="entry name" value="GTP_EFTU_D2"/>
    <property type="match status" value="1"/>
</dbReference>
<dbReference type="NCBIfam" id="NF009373">
    <property type="entry name" value="PRK12736.1"/>
    <property type="match status" value="1"/>
</dbReference>
<feature type="binding site" evidence="13">
    <location>
        <begin position="81"/>
        <end position="85"/>
    </location>
    <ligand>
        <name>GTP</name>
        <dbReference type="ChEBI" id="CHEBI:37565"/>
    </ligand>
</feature>
<evidence type="ECO:0000259" key="14">
    <source>
        <dbReference type="PROSITE" id="PS51722"/>
    </source>
</evidence>
<dbReference type="GO" id="GO:0005829">
    <property type="term" value="C:cytosol"/>
    <property type="evidence" value="ECO:0007669"/>
    <property type="project" value="TreeGrafter"/>
</dbReference>
<dbReference type="FunFam" id="2.40.30.10:FF:000001">
    <property type="entry name" value="Elongation factor Tu"/>
    <property type="match status" value="1"/>
</dbReference>
<dbReference type="GO" id="GO:0003746">
    <property type="term" value="F:translation elongation factor activity"/>
    <property type="evidence" value="ECO:0007669"/>
    <property type="project" value="UniProtKB-UniRule"/>
</dbReference>
<keyword evidence="4 13" id="KW-0251">Elongation factor</keyword>
<dbReference type="InterPro" id="IPR004161">
    <property type="entry name" value="EFTu-like_2"/>
</dbReference>
<dbReference type="EMBL" id="QLSX01000012">
    <property type="protein sequence ID" value="RAR58133.1"/>
    <property type="molecule type" value="Genomic_DNA"/>
</dbReference>
<evidence type="ECO:0000256" key="5">
    <source>
        <dbReference type="ARBA" id="ARBA00022801"/>
    </source>
</evidence>
<dbReference type="RefSeq" id="WP_112056013.1">
    <property type="nucleotide sequence ID" value="NZ_JABVXC010000012.1"/>
</dbReference>
<dbReference type="OrthoDB" id="9803139at2"/>
<comment type="function">
    <text evidence="10">May play an important regulatory role in cell growth and in the bacterial response to nutrient deprivation.</text>
</comment>
<evidence type="ECO:0000256" key="4">
    <source>
        <dbReference type="ARBA" id="ARBA00022768"/>
    </source>
</evidence>
<dbReference type="InterPro" id="IPR004541">
    <property type="entry name" value="Transl_elong_EFTu/EF1A_bac/org"/>
</dbReference>
<gene>
    <name evidence="13" type="primary">tuf</name>
    <name evidence="15" type="ORF">BCL93_11220</name>
</gene>
<comment type="catalytic activity">
    <reaction evidence="13">
        <text>GTP + H2O = GDP + phosphate + H(+)</text>
        <dbReference type="Rhea" id="RHEA:19669"/>
        <dbReference type="ChEBI" id="CHEBI:15377"/>
        <dbReference type="ChEBI" id="CHEBI:15378"/>
        <dbReference type="ChEBI" id="CHEBI:37565"/>
        <dbReference type="ChEBI" id="CHEBI:43474"/>
        <dbReference type="ChEBI" id="CHEBI:58189"/>
        <dbReference type="EC" id="3.6.5.3"/>
    </reaction>
</comment>
<dbReference type="PROSITE" id="PS51722">
    <property type="entry name" value="G_TR_2"/>
    <property type="match status" value="1"/>
</dbReference>
<keyword evidence="7 13" id="KW-0648">Protein biosynthesis</keyword>
<evidence type="ECO:0000313" key="16">
    <source>
        <dbReference type="Proteomes" id="UP000249700"/>
    </source>
</evidence>
<dbReference type="AlphaFoldDB" id="A0A328XG31"/>
<comment type="subcellular location">
    <subcellularLocation>
        <location evidence="13">Cytoplasm</location>
    </subcellularLocation>
</comment>
<dbReference type="CDD" id="cd03707">
    <property type="entry name" value="EFTU_III"/>
    <property type="match status" value="1"/>
</dbReference>
<comment type="subunit">
    <text evidence="12">(Microbial infection) Upon infection by bacteriophage Qbeta, part of the viral RNA-dependent RNA polymerase complex, the other subunits are the viral replicase catalytic subunit (AC P14647), host ribosomal protein S1 and EF-Ts.</text>
</comment>
<feature type="binding site" evidence="13">
    <location>
        <begin position="19"/>
        <end position="26"/>
    </location>
    <ligand>
        <name>GTP</name>
        <dbReference type="ChEBI" id="CHEBI:37565"/>
    </ligand>
</feature>
<dbReference type="FunFam" id="3.40.50.300:FF:000003">
    <property type="entry name" value="Elongation factor Tu"/>
    <property type="match status" value="1"/>
</dbReference>